<dbReference type="Gene3D" id="1.20.1250.20">
    <property type="entry name" value="MFS general substrate transporter like domains"/>
    <property type="match status" value="1"/>
</dbReference>
<evidence type="ECO:0000256" key="5">
    <source>
        <dbReference type="ARBA" id="ARBA00022989"/>
    </source>
</evidence>
<dbReference type="GO" id="GO:0022857">
    <property type="term" value="F:transmembrane transporter activity"/>
    <property type="evidence" value="ECO:0007669"/>
    <property type="project" value="InterPro"/>
</dbReference>
<dbReference type="PRINTS" id="PR01035">
    <property type="entry name" value="TCRTETA"/>
</dbReference>
<feature type="transmembrane region" description="Helical" evidence="7">
    <location>
        <begin position="171"/>
        <end position="189"/>
    </location>
</feature>
<gene>
    <name evidence="9" type="ORF">GCM10011410_24170</name>
</gene>
<dbReference type="GO" id="GO:0005886">
    <property type="term" value="C:plasma membrane"/>
    <property type="evidence" value="ECO:0007669"/>
    <property type="project" value="UniProtKB-SubCell"/>
</dbReference>
<evidence type="ECO:0000256" key="2">
    <source>
        <dbReference type="ARBA" id="ARBA00007520"/>
    </source>
</evidence>
<dbReference type="InterPro" id="IPR001958">
    <property type="entry name" value="Tet-R_TetA/multi-R_MdtG-like"/>
</dbReference>
<evidence type="ECO:0000313" key="10">
    <source>
        <dbReference type="Proteomes" id="UP000641514"/>
    </source>
</evidence>
<evidence type="ECO:0000259" key="8">
    <source>
        <dbReference type="PROSITE" id="PS50850"/>
    </source>
</evidence>
<dbReference type="Proteomes" id="UP000641514">
    <property type="component" value="Unassembled WGS sequence"/>
</dbReference>
<feature type="transmembrane region" description="Helical" evidence="7">
    <location>
        <begin position="371"/>
        <end position="391"/>
    </location>
</feature>
<protein>
    <submittedName>
        <fullName evidence="9">MFS transporter</fullName>
    </submittedName>
</protein>
<comment type="caution">
    <text evidence="9">The sequence shown here is derived from an EMBL/GenBank/DDBJ whole genome shotgun (WGS) entry which is preliminary data.</text>
</comment>
<evidence type="ECO:0000313" key="9">
    <source>
        <dbReference type="EMBL" id="GGC70486.1"/>
    </source>
</evidence>
<keyword evidence="4 7" id="KW-0812">Transmembrane</keyword>
<keyword evidence="6 7" id="KW-0472">Membrane</keyword>
<keyword evidence="10" id="KW-1185">Reference proteome</keyword>
<dbReference type="InterPro" id="IPR020846">
    <property type="entry name" value="MFS_dom"/>
</dbReference>
<proteinExistence type="inferred from homology"/>
<feature type="transmembrane region" description="Helical" evidence="7">
    <location>
        <begin position="44"/>
        <end position="66"/>
    </location>
</feature>
<dbReference type="Gene3D" id="1.20.1720.10">
    <property type="entry name" value="Multidrug resistance protein D"/>
    <property type="match status" value="1"/>
</dbReference>
<evidence type="ECO:0000256" key="3">
    <source>
        <dbReference type="ARBA" id="ARBA00022475"/>
    </source>
</evidence>
<dbReference type="Pfam" id="PF00083">
    <property type="entry name" value="Sugar_tr"/>
    <property type="match status" value="1"/>
</dbReference>
<comment type="similarity">
    <text evidence="2">Belongs to the major facilitator superfamily. TCR/Tet family.</text>
</comment>
<dbReference type="InterPro" id="IPR036259">
    <property type="entry name" value="MFS_trans_sf"/>
</dbReference>
<evidence type="ECO:0000256" key="4">
    <source>
        <dbReference type="ARBA" id="ARBA00022692"/>
    </source>
</evidence>
<dbReference type="PANTHER" id="PTHR43124">
    <property type="entry name" value="PURINE EFFLUX PUMP PBUE"/>
    <property type="match status" value="1"/>
</dbReference>
<sequence>MDNDTSGGSDQHTMRQIRVLVAAAFVIAIGYGLIAPVLPGYAQSFNVGITAASAIVSIFAVARLLFAPTSGQLVQKLGERPVYLLGLAIVALSTGASAAAQNYWQLMVFRGLGGIGSTMFTISAMALIIRLAPPDKRGRISSLYTSAFLLGGITGPLLGGLLGGLGLRVPFIVYTVALVIAIVVVHTQLKFVEGGDAARAVDREVFPFREAIRDPAYRAALFTNLAHGWATFGVRVAIIPLFALAVFTTGPVLAGLALATFSAGMAVTLITAGKLSDKIGRKRPTVLGLSIAGIATMVLGISDNTIVFLVLCIIAGIGTGFFVPSQQAAVADLVGSDRNGGKVLAAYQMTADLGAILGPVLAGLMAEYISYQAAFAFTGVMLLLAAVYWIFAPETVTAKRG</sequence>
<feature type="transmembrane region" description="Helical" evidence="7">
    <location>
        <begin position="228"/>
        <end position="247"/>
    </location>
</feature>
<feature type="transmembrane region" description="Helical" evidence="7">
    <location>
        <begin position="306"/>
        <end position="323"/>
    </location>
</feature>
<evidence type="ECO:0000256" key="7">
    <source>
        <dbReference type="SAM" id="Phobius"/>
    </source>
</evidence>
<keyword evidence="5 7" id="KW-1133">Transmembrane helix</keyword>
<name>A0A916UEI9_9ACTN</name>
<dbReference type="SUPFAM" id="SSF103473">
    <property type="entry name" value="MFS general substrate transporter"/>
    <property type="match status" value="1"/>
</dbReference>
<dbReference type="EMBL" id="BMJH01000003">
    <property type="protein sequence ID" value="GGC70486.1"/>
    <property type="molecule type" value="Genomic_DNA"/>
</dbReference>
<feature type="transmembrane region" description="Helical" evidence="7">
    <location>
        <begin position="143"/>
        <end position="165"/>
    </location>
</feature>
<dbReference type="AlphaFoldDB" id="A0A916UEI9"/>
<feature type="transmembrane region" description="Helical" evidence="7">
    <location>
        <begin position="82"/>
        <end position="100"/>
    </location>
</feature>
<feature type="transmembrane region" description="Helical" evidence="7">
    <location>
        <begin position="344"/>
        <end position="365"/>
    </location>
</feature>
<dbReference type="PROSITE" id="PS50850">
    <property type="entry name" value="MFS"/>
    <property type="match status" value="1"/>
</dbReference>
<feature type="transmembrane region" description="Helical" evidence="7">
    <location>
        <begin position="253"/>
        <end position="272"/>
    </location>
</feature>
<dbReference type="PANTHER" id="PTHR43124:SF3">
    <property type="entry name" value="CHLORAMPHENICOL EFFLUX PUMP RV0191"/>
    <property type="match status" value="1"/>
</dbReference>
<dbReference type="CDD" id="cd17325">
    <property type="entry name" value="MFS_MdtG_SLC18_like"/>
    <property type="match status" value="1"/>
</dbReference>
<dbReference type="InterPro" id="IPR011701">
    <property type="entry name" value="MFS"/>
</dbReference>
<organism evidence="9 10">
    <name type="scientific">Hoyosella rhizosphaerae</name>
    <dbReference type="NCBI Taxonomy" id="1755582"/>
    <lineage>
        <taxon>Bacteria</taxon>
        <taxon>Bacillati</taxon>
        <taxon>Actinomycetota</taxon>
        <taxon>Actinomycetes</taxon>
        <taxon>Mycobacteriales</taxon>
        <taxon>Hoyosellaceae</taxon>
        <taxon>Hoyosella</taxon>
    </lineage>
</organism>
<dbReference type="InterPro" id="IPR005829">
    <property type="entry name" value="Sugar_transporter_CS"/>
</dbReference>
<reference evidence="9" key="2">
    <citation type="submission" date="2020-09" db="EMBL/GenBank/DDBJ databases">
        <authorList>
            <person name="Sun Q."/>
            <person name="Zhou Y."/>
        </authorList>
    </citation>
    <scope>NUCLEOTIDE SEQUENCE</scope>
    <source>
        <strain evidence="9">CGMCC 1.15478</strain>
    </source>
</reference>
<dbReference type="InterPro" id="IPR005828">
    <property type="entry name" value="MFS_sugar_transport-like"/>
</dbReference>
<evidence type="ECO:0000256" key="6">
    <source>
        <dbReference type="ARBA" id="ARBA00023136"/>
    </source>
</evidence>
<comment type="subcellular location">
    <subcellularLocation>
        <location evidence="1">Cell membrane</location>
        <topology evidence="1">Multi-pass membrane protein</topology>
    </subcellularLocation>
</comment>
<dbReference type="RefSeq" id="WP_307816184.1">
    <property type="nucleotide sequence ID" value="NZ_BMJH01000003.1"/>
</dbReference>
<feature type="transmembrane region" description="Helical" evidence="7">
    <location>
        <begin position="19"/>
        <end position="38"/>
    </location>
</feature>
<feature type="domain" description="Major facilitator superfamily (MFS) profile" evidence="8">
    <location>
        <begin position="16"/>
        <end position="397"/>
    </location>
</feature>
<reference evidence="9" key="1">
    <citation type="journal article" date="2014" name="Int. J. Syst. Evol. Microbiol.">
        <title>Complete genome sequence of Corynebacterium casei LMG S-19264T (=DSM 44701T), isolated from a smear-ripened cheese.</title>
        <authorList>
            <consortium name="US DOE Joint Genome Institute (JGI-PGF)"/>
            <person name="Walter F."/>
            <person name="Albersmeier A."/>
            <person name="Kalinowski J."/>
            <person name="Ruckert C."/>
        </authorList>
    </citation>
    <scope>NUCLEOTIDE SEQUENCE</scope>
    <source>
        <strain evidence="9">CGMCC 1.15478</strain>
    </source>
</reference>
<dbReference type="InterPro" id="IPR050189">
    <property type="entry name" value="MFS_Efflux_Transporters"/>
</dbReference>
<keyword evidence="3" id="KW-1003">Cell membrane</keyword>
<dbReference type="PROSITE" id="PS00216">
    <property type="entry name" value="SUGAR_TRANSPORT_1"/>
    <property type="match status" value="1"/>
</dbReference>
<feature type="transmembrane region" description="Helical" evidence="7">
    <location>
        <begin position="284"/>
        <end position="300"/>
    </location>
</feature>
<feature type="transmembrane region" description="Helical" evidence="7">
    <location>
        <begin position="112"/>
        <end position="131"/>
    </location>
</feature>
<evidence type="ECO:0000256" key="1">
    <source>
        <dbReference type="ARBA" id="ARBA00004651"/>
    </source>
</evidence>
<accession>A0A916UEI9</accession>
<dbReference type="Pfam" id="PF07690">
    <property type="entry name" value="MFS_1"/>
    <property type="match status" value="1"/>
</dbReference>